<evidence type="ECO:0000313" key="1">
    <source>
        <dbReference type="EMBL" id="MBC3350346.1"/>
    </source>
</evidence>
<proteinExistence type="predicted"/>
<organism evidence="1 2">
    <name type="scientific">Pseudomonas tehranensis</name>
    <dbReference type="NCBI Taxonomy" id="2745502"/>
    <lineage>
        <taxon>Bacteria</taxon>
        <taxon>Pseudomonadati</taxon>
        <taxon>Pseudomonadota</taxon>
        <taxon>Gammaproteobacteria</taxon>
        <taxon>Pseudomonadales</taxon>
        <taxon>Pseudomonadaceae</taxon>
        <taxon>Pseudomonas</taxon>
    </lineage>
</organism>
<accession>A0ABR6V0F0</accession>
<protein>
    <submittedName>
        <fullName evidence="1">Uncharacterized protein</fullName>
    </submittedName>
</protein>
<dbReference type="Proteomes" id="UP000617171">
    <property type="component" value="Unassembled WGS sequence"/>
</dbReference>
<reference evidence="1 2" key="1">
    <citation type="journal article" date="2020" name="Microorganisms">
        <title>Reliable Identification of Environmental Pseudomonas Isolates Using the rpoD Gene.</title>
        <authorList>
            <consortium name="The Broad Institute Genome Sequencing Platform"/>
            <person name="Girard L."/>
            <person name="Lood C."/>
            <person name="Rokni-Zadeh H."/>
            <person name="van Noort V."/>
            <person name="Lavigne R."/>
            <person name="De Mot R."/>
        </authorList>
    </citation>
    <scope>NUCLEOTIDE SEQUENCE [LARGE SCALE GENOMIC DNA]</scope>
    <source>
        <strain evidence="1 2">SWRI196</strain>
    </source>
</reference>
<dbReference type="RefSeq" id="WP_186659225.1">
    <property type="nucleotide sequence ID" value="NZ_JABWQV010000506.1"/>
</dbReference>
<comment type="caution">
    <text evidence="1">The sequence shown here is derived from an EMBL/GenBank/DDBJ whole genome shotgun (WGS) entry which is preliminary data.</text>
</comment>
<evidence type="ECO:0000313" key="2">
    <source>
        <dbReference type="Proteomes" id="UP000617171"/>
    </source>
</evidence>
<dbReference type="EMBL" id="JABWQV010000506">
    <property type="protein sequence ID" value="MBC3350346.1"/>
    <property type="molecule type" value="Genomic_DNA"/>
</dbReference>
<feature type="non-terminal residue" evidence="1">
    <location>
        <position position="112"/>
    </location>
</feature>
<sequence length="112" mass="12195">MKKSSGSAEAGSDSSLRLDPLYIPNIAPAFEDYAGGIGVALVEDGLKCYVDLWFPNGDGDAIAFYWNNTQTPVWSDTIDANPPDRLRIHLNKGFILEGDADPVFYSVTRPGQ</sequence>
<name>A0ABR6V0F0_9PSED</name>
<keyword evidence="2" id="KW-1185">Reference proteome</keyword>
<gene>
    <name evidence="1" type="ORF">HU811_27195</name>
</gene>